<dbReference type="EMBL" id="SNYI01000001">
    <property type="protein sequence ID" value="TDQ33370.1"/>
    <property type="molecule type" value="Genomic_DNA"/>
</dbReference>
<evidence type="ECO:0000313" key="4">
    <source>
        <dbReference type="Proteomes" id="UP000295468"/>
    </source>
</evidence>
<feature type="chain" id="PRO_5020921204" evidence="2">
    <location>
        <begin position="21"/>
        <end position="380"/>
    </location>
</feature>
<dbReference type="CDD" id="cd02253">
    <property type="entry name" value="DmpA"/>
    <property type="match status" value="1"/>
</dbReference>
<protein>
    <submittedName>
        <fullName evidence="3">D-aminopeptidase</fullName>
    </submittedName>
</protein>
<keyword evidence="4" id="KW-1185">Reference proteome</keyword>
<dbReference type="PANTHER" id="PTHR36512">
    <property type="entry name" value="D-AMINOPEPTIDASE"/>
    <property type="match status" value="1"/>
</dbReference>
<sequence>MKIRSLLLILLLALPLSISAQERQRARELGIEPGILTPGPYNAITDVAGVSVGHTTLVVGDSIRTGVTVIRPHGGNIFQEKVPAAVFVGNGFGKAIGFTQVEELGNIETPIALTNTLNAFLVANALMDYTLQTPGNESVRSVNPVVGETNDGWLNHIRGRHVKQEHVFKALENAQTGIVAEGNVGAGTGTRALGFKGGIGTASRVLPEDKGGYTVGVLVQTNFGGILQINGAPVGREMNNFYMAEDVPYVVDGSCMMIIATDAPLSPRNLKRLAKRSFLAFGRVGAFSSNGSGDYSIAFSTHKDRRIPYTAASIERTVKEVGNDFMSPLFLAVVEATEEAIYNSLFMAEDMQGQDGRIMKALPIEQTLKILDQYKARKQE</sequence>
<evidence type="ECO:0000313" key="3">
    <source>
        <dbReference type="EMBL" id="TDQ33370.1"/>
    </source>
</evidence>
<dbReference type="OrthoDB" id="9770388at2"/>
<keyword evidence="2" id="KW-0732">Signal</keyword>
<dbReference type="GO" id="GO:0004177">
    <property type="term" value="F:aminopeptidase activity"/>
    <property type="evidence" value="ECO:0007669"/>
    <property type="project" value="UniProtKB-KW"/>
</dbReference>
<dbReference type="InterPro" id="IPR005321">
    <property type="entry name" value="Peptidase_S58_DmpA"/>
</dbReference>
<dbReference type="Proteomes" id="UP000295468">
    <property type="component" value="Unassembled WGS sequence"/>
</dbReference>
<organism evidence="3 4">
    <name type="scientific">Zeaxanthinibacter enoshimensis</name>
    <dbReference type="NCBI Taxonomy" id="392009"/>
    <lineage>
        <taxon>Bacteria</taxon>
        <taxon>Pseudomonadati</taxon>
        <taxon>Bacteroidota</taxon>
        <taxon>Flavobacteriia</taxon>
        <taxon>Flavobacteriales</taxon>
        <taxon>Flavobacteriaceae</taxon>
        <taxon>Zeaxanthinibacter</taxon>
    </lineage>
</organism>
<evidence type="ECO:0000256" key="2">
    <source>
        <dbReference type="SAM" id="SignalP"/>
    </source>
</evidence>
<dbReference type="SUPFAM" id="SSF56266">
    <property type="entry name" value="DmpA/ArgJ-like"/>
    <property type="match status" value="1"/>
</dbReference>
<evidence type="ECO:0000256" key="1">
    <source>
        <dbReference type="ARBA" id="ARBA00007068"/>
    </source>
</evidence>
<accession>A0A4R6TQA9</accession>
<comment type="similarity">
    <text evidence="1">Belongs to the peptidase S58 family.</text>
</comment>
<name>A0A4R6TQA9_9FLAO</name>
<gene>
    <name evidence="3" type="ORF">CLV82_1209</name>
</gene>
<dbReference type="Gene3D" id="3.60.70.12">
    <property type="entry name" value="L-amino peptidase D-ALA esterase/amidase"/>
    <property type="match status" value="1"/>
</dbReference>
<keyword evidence="3" id="KW-0645">Protease</keyword>
<dbReference type="AlphaFoldDB" id="A0A4R6TQA9"/>
<keyword evidence="3" id="KW-0031">Aminopeptidase</keyword>
<dbReference type="Pfam" id="PF03576">
    <property type="entry name" value="Peptidase_S58"/>
    <property type="match status" value="1"/>
</dbReference>
<reference evidence="3 4" key="1">
    <citation type="submission" date="2019-03" db="EMBL/GenBank/DDBJ databases">
        <title>Genomic Encyclopedia of Archaeal and Bacterial Type Strains, Phase II (KMG-II): from individual species to whole genera.</title>
        <authorList>
            <person name="Goeker M."/>
        </authorList>
    </citation>
    <scope>NUCLEOTIDE SEQUENCE [LARGE SCALE GENOMIC DNA]</scope>
    <source>
        <strain evidence="3 4">DSM 18435</strain>
    </source>
</reference>
<dbReference type="PANTHER" id="PTHR36512:SF3">
    <property type="entry name" value="BLR5678 PROTEIN"/>
    <property type="match status" value="1"/>
</dbReference>
<feature type="signal peptide" evidence="2">
    <location>
        <begin position="1"/>
        <end position="20"/>
    </location>
</feature>
<keyword evidence="3" id="KW-0378">Hydrolase</keyword>
<comment type="caution">
    <text evidence="3">The sequence shown here is derived from an EMBL/GenBank/DDBJ whole genome shotgun (WGS) entry which is preliminary data.</text>
</comment>
<proteinExistence type="inferred from homology"/>
<dbReference type="InterPro" id="IPR016117">
    <property type="entry name" value="ArgJ-like_dom_sf"/>
</dbReference>